<dbReference type="InterPro" id="IPR012944">
    <property type="entry name" value="SusD_RagB_dom"/>
</dbReference>
<comment type="subcellular location">
    <subcellularLocation>
        <location evidence="1">Cell outer membrane</location>
    </subcellularLocation>
</comment>
<name>A0A368UWQ5_9BACT</name>
<dbReference type="Gene3D" id="1.25.40.390">
    <property type="match status" value="1"/>
</dbReference>
<comment type="similarity">
    <text evidence="2">Belongs to the SusD family.</text>
</comment>
<accession>A0A368UWQ5</accession>
<comment type="caution">
    <text evidence="9">The sequence shown here is derived from an EMBL/GenBank/DDBJ whole genome shotgun (WGS) entry which is preliminary data.</text>
</comment>
<evidence type="ECO:0000313" key="10">
    <source>
        <dbReference type="Proteomes" id="UP000252733"/>
    </source>
</evidence>
<dbReference type="InterPro" id="IPR033985">
    <property type="entry name" value="SusD-like_N"/>
</dbReference>
<protein>
    <submittedName>
        <fullName evidence="9">Putative outer membrane starch-binding protein</fullName>
    </submittedName>
</protein>
<organism evidence="9 10">
    <name type="scientific">Marinilabilia salmonicolor</name>
    <dbReference type="NCBI Taxonomy" id="989"/>
    <lineage>
        <taxon>Bacteria</taxon>
        <taxon>Pseudomonadati</taxon>
        <taxon>Bacteroidota</taxon>
        <taxon>Bacteroidia</taxon>
        <taxon>Marinilabiliales</taxon>
        <taxon>Marinilabiliaceae</taxon>
        <taxon>Marinilabilia</taxon>
    </lineage>
</organism>
<evidence type="ECO:0000259" key="7">
    <source>
        <dbReference type="Pfam" id="PF07980"/>
    </source>
</evidence>
<evidence type="ECO:0000256" key="4">
    <source>
        <dbReference type="ARBA" id="ARBA00023136"/>
    </source>
</evidence>
<evidence type="ECO:0000313" key="9">
    <source>
        <dbReference type="EMBL" id="RCW33298.1"/>
    </source>
</evidence>
<feature type="signal peptide" evidence="6">
    <location>
        <begin position="1"/>
        <end position="22"/>
    </location>
</feature>
<keyword evidence="5" id="KW-0998">Cell outer membrane</keyword>
<sequence length="499" mass="56263">MKLKYILSILIAGLLFFPSCDEEELDKTNPNGFTTSSYYQNGLHLEKATNAIYGQFTGADLYGRMIKYLSACRSDEHASGGPQLEVHNAQLIAGTYDNTIYTLTGPWQGLYRLIHRANAVIEFGPAIEDPTLDEDIKAHRIAEAKFLRAFAYYYLVVYWGDVPLYTETVKTADGEKATSPESEIYTLLENDLGEIIPVLNVSHDDNNLGRATKGAAQLLLARILMHQGKYGAAHTVLLDIYNNGPYELVDNYAENFQEETEYNEESIFEIGFAGSNFNWWADGNGDSPADKGHVMFQDVSPVGWRNLVPSEKLINDFERVSDGDAKDDPRLSETVIFRGDAYGAEKTDTLKESDFGWYKYSPMYKLNPGGYYISTINYRNMRFAEVLIKLAECENEVGTPANAIAYLNEIRNRPSVDMPDYPTANYPCDSKDQIYRAIMHESLVEFSNELYRAVELARWRKNGKFSALNPEPIEYIATNPNKAILPIPSNEVDNNSLID</sequence>
<dbReference type="RefSeq" id="WP_114437178.1">
    <property type="nucleotide sequence ID" value="NZ_QPIZ01000013.1"/>
</dbReference>
<gene>
    <name evidence="9" type="ORF">DFO77_11363</name>
</gene>
<keyword evidence="3 6" id="KW-0732">Signal</keyword>
<dbReference type="EMBL" id="QPIZ01000013">
    <property type="protein sequence ID" value="RCW33298.1"/>
    <property type="molecule type" value="Genomic_DNA"/>
</dbReference>
<proteinExistence type="inferred from homology"/>
<evidence type="ECO:0000256" key="5">
    <source>
        <dbReference type="ARBA" id="ARBA00023237"/>
    </source>
</evidence>
<dbReference type="Pfam" id="PF07980">
    <property type="entry name" value="SusD_RagB"/>
    <property type="match status" value="1"/>
</dbReference>
<feature type="domain" description="SusD-like N-terminal" evidence="8">
    <location>
        <begin position="87"/>
        <end position="223"/>
    </location>
</feature>
<evidence type="ECO:0000256" key="3">
    <source>
        <dbReference type="ARBA" id="ARBA00022729"/>
    </source>
</evidence>
<evidence type="ECO:0000256" key="6">
    <source>
        <dbReference type="SAM" id="SignalP"/>
    </source>
</evidence>
<dbReference type="AlphaFoldDB" id="A0A368UWQ5"/>
<evidence type="ECO:0000256" key="1">
    <source>
        <dbReference type="ARBA" id="ARBA00004442"/>
    </source>
</evidence>
<dbReference type="GO" id="GO:0009279">
    <property type="term" value="C:cell outer membrane"/>
    <property type="evidence" value="ECO:0007669"/>
    <property type="project" value="UniProtKB-SubCell"/>
</dbReference>
<keyword evidence="10" id="KW-1185">Reference proteome</keyword>
<feature type="domain" description="RagB/SusD" evidence="7">
    <location>
        <begin position="265"/>
        <end position="496"/>
    </location>
</feature>
<dbReference type="Proteomes" id="UP000252733">
    <property type="component" value="Unassembled WGS sequence"/>
</dbReference>
<dbReference type="Pfam" id="PF14322">
    <property type="entry name" value="SusD-like_3"/>
    <property type="match status" value="1"/>
</dbReference>
<dbReference type="InterPro" id="IPR011990">
    <property type="entry name" value="TPR-like_helical_dom_sf"/>
</dbReference>
<dbReference type="SUPFAM" id="SSF48452">
    <property type="entry name" value="TPR-like"/>
    <property type="match status" value="1"/>
</dbReference>
<reference evidence="9 10" key="1">
    <citation type="submission" date="2018-07" db="EMBL/GenBank/DDBJ databases">
        <title>Freshwater and sediment microbial communities from various areas in North America, analyzing microbe dynamics in response to fracking.</title>
        <authorList>
            <person name="Lamendella R."/>
        </authorList>
    </citation>
    <scope>NUCLEOTIDE SEQUENCE [LARGE SCALE GENOMIC DNA]</scope>
    <source>
        <strain evidence="9 10">160A</strain>
    </source>
</reference>
<feature type="chain" id="PRO_5016851623" evidence="6">
    <location>
        <begin position="23"/>
        <end position="499"/>
    </location>
</feature>
<evidence type="ECO:0000259" key="8">
    <source>
        <dbReference type="Pfam" id="PF14322"/>
    </source>
</evidence>
<evidence type="ECO:0000256" key="2">
    <source>
        <dbReference type="ARBA" id="ARBA00006275"/>
    </source>
</evidence>
<keyword evidence="4" id="KW-0472">Membrane</keyword>